<dbReference type="Pfam" id="PF07690">
    <property type="entry name" value="MFS_1"/>
    <property type="match status" value="1"/>
</dbReference>
<evidence type="ECO:0000256" key="5">
    <source>
        <dbReference type="ARBA" id="ARBA00023136"/>
    </source>
</evidence>
<dbReference type="Proteomes" id="UP001240150">
    <property type="component" value="Chromosome"/>
</dbReference>
<feature type="transmembrane region" description="Helical" evidence="6">
    <location>
        <begin position="360"/>
        <end position="380"/>
    </location>
</feature>
<dbReference type="SUPFAM" id="SSF103473">
    <property type="entry name" value="MFS general substrate transporter"/>
    <property type="match status" value="1"/>
</dbReference>
<feature type="transmembrane region" description="Helical" evidence="6">
    <location>
        <begin position="386"/>
        <end position="405"/>
    </location>
</feature>
<dbReference type="EMBL" id="CP126980">
    <property type="protein sequence ID" value="WIM94401.1"/>
    <property type="molecule type" value="Genomic_DNA"/>
</dbReference>
<reference evidence="7 8" key="1">
    <citation type="submission" date="2023-06" db="EMBL/GenBank/DDBJ databases">
        <authorList>
            <person name="Yushchuk O."/>
            <person name="Binda E."/>
            <person name="Ruckert-Reed C."/>
            <person name="Fedorenko V."/>
            <person name="Kalinowski J."/>
            <person name="Marinelli F."/>
        </authorList>
    </citation>
    <scope>NUCLEOTIDE SEQUENCE [LARGE SCALE GENOMIC DNA]</scope>
    <source>
        <strain evidence="7 8">NRRL 3884</strain>
    </source>
</reference>
<name>A0ABY8W982_9ACTN</name>
<dbReference type="PANTHER" id="PTHR23513">
    <property type="entry name" value="INTEGRAL MEMBRANE EFFLUX PROTEIN-RELATED"/>
    <property type="match status" value="1"/>
</dbReference>
<dbReference type="Gene3D" id="1.20.1250.20">
    <property type="entry name" value="MFS general substrate transporter like domains"/>
    <property type="match status" value="1"/>
</dbReference>
<keyword evidence="8" id="KW-1185">Reference proteome</keyword>
<comment type="subcellular location">
    <subcellularLocation>
        <location evidence="1">Cell membrane</location>
        <topology evidence="1">Multi-pass membrane protein</topology>
    </subcellularLocation>
</comment>
<keyword evidence="4 6" id="KW-1133">Transmembrane helix</keyword>
<evidence type="ECO:0000256" key="6">
    <source>
        <dbReference type="SAM" id="Phobius"/>
    </source>
</evidence>
<dbReference type="RefSeq" id="WP_284915604.1">
    <property type="nucleotide sequence ID" value="NZ_CP126980.1"/>
</dbReference>
<evidence type="ECO:0000256" key="3">
    <source>
        <dbReference type="ARBA" id="ARBA00022692"/>
    </source>
</evidence>
<feature type="transmembrane region" description="Helical" evidence="6">
    <location>
        <begin position="230"/>
        <end position="252"/>
    </location>
</feature>
<dbReference type="InterPro" id="IPR036259">
    <property type="entry name" value="MFS_trans_sf"/>
</dbReference>
<proteinExistence type="predicted"/>
<feature type="transmembrane region" description="Helical" evidence="6">
    <location>
        <begin position="317"/>
        <end position="339"/>
    </location>
</feature>
<dbReference type="PANTHER" id="PTHR23513:SF6">
    <property type="entry name" value="MAJOR FACILITATOR SUPERFAMILY ASSOCIATED DOMAIN-CONTAINING PROTEIN"/>
    <property type="match status" value="1"/>
</dbReference>
<dbReference type="InterPro" id="IPR011701">
    <property type="entry name" value="MFS"/>
</dbReference>
<sequence>MSSPPKRWFWAPERSDYRKLWIAQSISFIGTQVTFIAFPLAAILALHADTWQVGVLNALETAPMLLFGLVAGVLVDRWRQRRLLITADWVRAVVMGSVPVAWAFDVLTVEWLWVVAFVVGVGTVFFDIASQTVLTSIVDRDSLMPANQRLEASHSVAQTVGPGVAAGLLKVVSAPVAVAVDAVSFAVSALFLHGIRSKDPEPEPSAEPTTLRSDLRAGFRFLAGSPFLRWIVSIAASWNLMLQTLVTIIFIYMARDLNLGSSKIAIVMFAGSATGLVAVLLVERINKVLGLGLGLAFATGLSAVGGILMATASGASYAAVATVAFGSILVSVAVPLFNVNVSTIRQAITPRELMGRTTAAVRFVVWSTMPLGALLGGFLGEVFGNRVTVATAGVALLVPALLTLLSPIRRIRDLSDAAPVGAAPGDEEIPEEAVRQG</sequence>
<keyword evidence="2" id="KW-1003">Cell membrane</keyword>
<keyword evidence="5 6" id="KW-0472">Membrane</keyword>
<evidence type="ECO:0000256" key="4">
    <source>
        <dbReference type="ARBA" id="ARBA00022989"/>
    </source>
</evidence>
<evidence type="ECO:0000256" key="1">
    <source>
        <dbReference type="ARBA" id="ARBA00004651"/>
    </source>
</evidence>
<feature type="transmembrane region" description="Helical" evidence="6">
    <location>
        <begin position="289"/>
        <end position="311"/>
    </location>
</feature>
<protein>
    <submittedName>
        <fullName evidence="7">MFS transporter</fullName>
    </submittedName>
</protein>
<organism evidence="7 8">
    <name type="scientific">Actinoplanes oblitus</name>
    <dbReference type="NCBI Taxonomy" id="3040509"/>
    <lineage>
        <taxon>Bacteria</taxon>
        <taxon>Bacillati</taxon>
        <taxon>Actinomycetota</taxon>
        <taxon>Actinomycetes</taxon>
        <taxon>Micromonosporales</taxon>
        <taxon>Micromonosporaceae</taxon>
        <taxon>Actinoplanes</taxon>
    </lineage>
</organism>
<feature type="transmembrane region" description="Helical" evidence="6">
    <location>
        <begin position="54"/>
        <end position="75"/>
    </location>
</feature>
<feature type="transmembrane region" description="Helical" evidence="6">
    <location>
        <begin position="111"/>
        <end position="134"/>
    </location>
</feature>
<keyword evidence="3 6" id="KW-0812">Transmembrane</keyword>
<feature type="transmembrane region" description="Helical" evidence="6">
    <location>
        <begin position="21"/>
        <end position="48"/>
    </location>
</feature>
<gene>
    <name evidence="7" type="ORF">ACTOB_006424</name>
</gene>
<evidence type="ECO:0000313" key="7">
    <source>
        <dbReference type="EMBL" id="WIM94401.1"/>
    </source>
</evidence>
<evidence type="ECO:0000256" key="2">
    <source>
        <dbReference type="ARBA" id="ARBA00022475"/>
    </source>
</evidence>
<feature type="transmembrane region" description="Helical" evidence="6">
    <location>
        <begin position="264"/>
        <end position="282"/>
    </location>
</feature>
<evidence type="ECO:0000313" key="8">
    <source>
        <dbReference type="Proteomes" id="UP001240150"/>
    </source>
</evidence>
<dbReference type="CDD" id="cd06173">
    <property type="entry name" value="MFS_MefA_like"/>
    <property type="match status" value="1"/>
</dbReference>
<accession>A0ABY8W982</accession>